<proteinExistence type="predicted"/>
<dbReference type="Gene3D" id="1.10.10.10">
    <property type="entry name" value="Winged helix-like DNA-binding domain superfamily/Winged helix DNA-binding domain"/>
    <property type="match status" value="1"/>
</dbReference>
<dbReference type="InterPro" id="IPR003647">
    <property type="entry name" value="Intron_nuc_1_rpt"/>
</dbReference>
<evidence type="ECO:0000259" key="3">
    <source>
        <dbReference type="Pfam" id="PF22083"/>
    </source>
</evidence>
<accession>A0A2S1PFF5</accession>
<dbReference type="InterPro" id="IPR003615">
    <property type="entry name" value="HNH_nuc"/>
</dbReference>
<evidence type="ECO:0000313" key="4">
    <source>
        <dbReference type="EMBL" id="AWH15299.1"/>
    </source>
</evidence>
<dbReference type="GO" id="GO:0016788">
    <property type="term" value="F:hydrolase activity, acting on ester bonds"/>
    <property type="evidence" value="ECO:0007669"/>
    <property type="project" value="InterPro"/>
</dbReference>
<dbReference type="Pfam" id="PF22083">
    <property type="entry name" value="I-HmuI_NUMOD-like"/>
    <property type="match status" value="1"/>
</dbReference>
<sequence length="169" mass="19440">MIEEWKDIKGYEGLYQVSNIGRVKRCQGKYMHSDRILKPFIATHGYLQVILCKNSIRKKCTVHRLVAEAFIQNPENKPQVNHIDECKTNNIVSNLEWMTAKENVNHGTRNERSSKKVKAIDIATGEWNDYCSITECARDLGLHQSSISLCLKGKRKTCGGYTFKYKEVD</sequence>
<evidence type="ECO:0000259" key="1">
    <source>
        <dbReference type="Pfam" id="PF07463"/>
    </source>
</evidence>
<dbReference type="EMBL" id="MH203384">
    <property type="protein sequence ID" value="AWH15299.1"/>
    <property type="molecule type" value="Genomic_DNA"/>
</dbReference>
<feature type="domain" description="NUMOD4" evidence="1">
    <location>
        <begin position="3"/>
        <end position="51"/>
    </location>
</feature>
<feature type="domain" description="DNA endonuclease I-HmuI-like NUMOD-like" evidence="3">
    <location>
        <begin position="118"/>
        <end position="164"/>
    </location>
</feature>
<keyword evidence="4" id="KW-0255">Endonuclease</keyword>
<dbReference type="Proteomes" id="UP000247044">
    <property type="component" value="Segment"/>
</dbReference>
<dbReference type="SUPFAM" id="SSF64496">
    <property type="entry name" value="DNA-binding domain of intron-encoded endonucleases"/>
    <property type="match status" value="1"/>
</dbReference>
<organism evidence="4 5">
    <name type="scientific">Enterococcus phage vB_EfaS_AL2</name>
    <dbReference type="NCBI Taxonomy" id="2175688"/>
    <lineage>
        <taxon>Viruses</taxon>
        <taxon>Duplodnaviria</taxon>
        <taxon>Heunggongvirae</taxon>
        <taxon>Uroviricota</taxon>
        <taxon>Caudoviricetes</taxon>
        <taxon>Efquatrovirus</taxon>
        <taxon>Efquatrovirus AL2</taxon>
    </lineage>
</organism>
<dbReference type="InterPro" id="IPR036388">
    <property type="entry name" value="WH-like_DNA-bd_sf"/>
</dbReference>
<keyword evidence="4" id="KW-0540">Nuclease</keyword>
<dbReference type="Pfam" id="PF07463">
    <property type="entry name" value="NUMOD4"/>
    <property type="match status" value="1"/>
</dbReference>
<dbReference type="GO" id="GO:0004519">
    <property type="term" value="F:endonuclease activity"/>
    <property type="evidence" value="ECO:0007669"/>
    <property type="project" value="UniProtKB-KW"/>
</dbReference>
<dbReference type="Pfam" id="PF13392">
    <property type="entry name" value="HNH_3"/>
    <property type="match status" value="1"/>
</dbReference>
<dbReference type="InterPro" id="IPR044925">
    <property type="entry name" value="His-Me_finger_sf"/>
</dbReference>
<feature type="domain" description="HNH nuclease" evidence="2">
    <location>
        <begin position="62"/>
        <end position="104"/>
    </location>
</feature>
<protein>
    <submittedName>
        <fullName evidence="4">HNH endonuclease family protein</fullName>
    </submittedName>
</protein>
<reference evidence="4 5" key="1">
    <citation type="submission" date="2018-04" db="EMBL/GenBank/DDBJ databases">
        <title>Complete genome sequence analysis of the novel Enterococcus faecalis phage vB_EfaS_AL2.</title>
        <authorList>
            <person name="Yuan Y."/>
        </authorList>
    </citation>
    <scope>NUCLEOTIDE SEQUENCE [LARGE SCALE GENOMIC DNA]</scope>
</reference>
<dbReference type="Gene3D" id="3.90.75.20">
    <property type="match status" value="1"/>
</dbReference>
<evidence type="ECO:0000259" key="2">
    <source>
        <dbReference type="Pfam" id="PF13392"/>
    </source>
</evidence>
<dbReference type="InterPro" id="IPR054307">
    <property type="entry name" value="I-HmuI_NUMOD-like"/>
</dbReference>
<keyword evidence="4" id="KW-0378">Hydrolase</keyword>
<keyword evidence="5" id="KW-1185">Reference proteome</keyword>
<dbReference type="SUPFAM" id="SSF54060">
    <property type="entry name" value="His-Me finger endonucleases"/>
    <property type="match status" value="1"/>
</dbReference>
<dbReference type="InterPro" id="IPR010902">
    <property type="entry name" value="NUMOD4"/>
</dbReference>
<gene>
    <name evidence="4" type="ORF">vBEfaSAL2_61</name>
</gene>
<name>A0A2S1PFF5_9CAUD</name>
<evidence type="ECO:0000313" key="5">
    <source>
        <dbReference type="Proteomes" id="UP000247044"/>
    </source>
</evidence>
<dbReference type="SMART" id="SM00497">
    <property type="entry name" value="IENR1"/>
    <property type="match status" value="1"/>
</dbReference>